<keyword evidence="5" id="KW-1185">Reference proteome</keyword>
<reference evidence="4 5" key="1">
    <citation type="submission" date="2014-04" db="EMBL/GenBank/DDBJ databases">
        <title>Evolutionary Origins and Diversification of the Mycorrhizal Mutualists.</title>
        <authorList>
            <consortium name="DOE Joint Genome Institute"/>
            <consortium name="Mycorrhizal Genomics Consortium"/>
            <person name="Kohler A."/>
            <person name="Kuo A."/>
            <person name="Nagy L.G."/>
            <person name="Floudas D."/>
            <person name="Copeland A."/>
            <person name="Barry K.W."/>
            <person name="Cichocki N."/>
            <person name="Veneault-Fourrey C."/>
            <person name="LaButti K."/>
            <person name="Lindquist E.A."/>
            <person name="Lipzen A."/>
            <person name="Lundell T."/>
            <person name="Morin E."/>
            <person name="Murat C."/>
            <person name="Riley R."/>
            <person name="Ohm R."/>
            <person name="Sun H."/>
            <person name="Tunlid A."/>
            <person name="Henrissat B."/>
            <person name="Grigoriev I.V."/>
            <person name="Hibbett D.S."/>
            <person name="Martin F."/>
        </authorList>
    </citation>
    <scope>NUCLEOTIDE SEQUENCE [LARGE SCALE GENOMIC DNA]</scope>
    <source>
        <strain evidence="4 5">MD-312</strain>
    </source>
</reference>
<gene>
    <name evidence="4" type="ORF">HYDPIDRAFT_42413</name>
</gene>
<feature type="transmembrane region" description="Helical" evidence="2">
    <location>
        <begin position="120"/>
        <end position="145"/>
    </location>
</feature>
<accession>A0A0C9W549</accession>
<feature type="domain" description="DUF6534" evidence="3">
    <location>
        <begin position="169"/>
        <end position="255"/>
    </location>
</feature>
<dbReference type="InterPro" id="IPR045339">
    <property type="entry name" value="DUF6534"/>
</dbReference>
<evidence type="ECO:0000313" key="5">
    <source>
        <dbReference type="Proteomes" id="UP000053820"/>
    </source>
</evidence>
<evidence type="ECO:0000313" key="4">
    <source>
        <dbReference type="EMBL" id="KIJ61698.1"/>
    </source>
</evidence>
<feature type="region of interest" description="Disordered" evidence="1">
    <location>
        <begin position="301"/>
        <end position="320"/>
    </location>
</feature>
<dbReference type="Pfam" id="PF20152">
    <property type="entry name" value="DUF6534"/>
    <property type="match status" value="1"/>
</dbReference>
<protein>
    <recommendedName>
        <fullName evidence="3">DUF6534 domain-containing protein</fullName>
    </recommendedName>
</protein>
<dbReference type="EMBL" id="KN839860">
    <property type="protein sequence ID" value="KIJ61698.1"/>
    <property type="molecule type" value="Genomic_DNA"/>
</dbReference>
<keyword evidence="2" id="KW-1133">Transmembrane helix</keyword>
<feature type="transmembrane region" description="Helical" evidence="2">
    <location>
        <begin position="202"/>
        <end position="224"/>
    </location>
</feature>
<dbReference type="HOGENOM" id="CLU_046025_5_2_1"/>
<dbReference type="PANTHER" id="PTHR40465:SF1">
    <property type="entry name" value="DUF6534 DOMAIN-CONTAINING PROTEIN"/>
    <property type="match status" value="1"/>
</dbReference>
<keyword evidence="2" id="KW-0472">Membrane</keyword>
<dbReference type="Proteomes" id="UP000053820">
    <property type="component" value="Unassembled WGS sequence"/>
</dbReference>
<keyword evidence="2" id="KW-0812">Transmembrane</keyword>
<sequence>MSLESALAISLARGPLVGTFLGLILYGVTCLQAFFYFQTYEDDRKVLKITVALLLAFETIHAALSMWVMDDYLIVHYADVSALQSANWPSTSTYIIGLAIDFFVYLYFTWRIWSFTENMYIVIFMSSISISRTVVSIIACVSSVMNDTWTSYLKHTRSLILTGNALFIVGDTLSASVMAYYLNKSKRQSGMYRTDLLINRLLIFAVATGGLTSLVDIIALIFTLTQPQSIAFMGPILVQTRLYANSLLTSLNIRNANARAYNAATDPQSGIDIELQFARPPDISATSQAGGRQSAIGIRKSTAESWHTAQDSGTSSQPYV</sequence>
<feature type="transmembrane region" description="Helical" evidence="2">
    <location>
        <begin position="49"/>
        <end position="68"/>
    </location>
</feature>
<feature type="transmembrane region" description="Helical" evidence="2">
    <location>
        <begin position="165"/>
        <end position="182"/>
    </location>
</feature>
<dbReference type="PANTHER" id="PTHR40465">
    <property type="entry name" value="CHROMOSOME 1, WHOLE GENOME SHOTGUN SEQUENCE"/>
    <property type="match status" value="1"/>
</dbReference>
<evidence type="ECO:0000259" key="3">
    <source>
        <dbReference type="Pfam" id="PF20152"/>
    </source>
</evidence>
<organism evidence="4 5">
    <name type="scientific">Hydnomerulius pinastri MD-312</name>
    <dbReference type="NCBI Taxonomy" id="994086"/>
    <lineage>
        <taxon>Eukaryota</taxon>
        <taxon>Fungi</taxon>
        <taxon>Dikarya</taxon>
        <taxon>Basidiomycota</taxon>
        <taxon>Agaricomycotina</taxon>
        <taxon>Agaricomycetes</taxon>
        <taxon>Agaricomycetidae</taxon>
        <taxon>Boletales</taxon>
        <taxon>Boletales incertae sedis</taxon>
        <taxon>Leucogyrophana</taxon>
    </lineage>
</organism>
<feature type="transmembrane region" description="Helical" evidence="2">
    <location>
        <begin position="16"/>
        <end position="37"/>
    </location>
</feature>
<feature type="compositionally biased region" description="Polar residues" evidence="1">
    <location>
        <begin position="303"/>
        <end position="320"/>
    </location>
</feature>
<evidence type="ECO:0000256" key="2">
    <source>
        <dbReference type="SAM" id="Phobius"/>
    </source>
</evidence>
<name>A0A0C9W549_9AGAM</name>
<proteinExistence type="predicted"/>
<evidence type="ECO:0000256" key="1">
    <source>
        <dbReference type="SAM" id="MobiDB-lite"/>
    </source>
</evidence>
<feature type="transmembrane region" description="Helical" evidence="2">
    <location>
        <begin position="88"/>
        <end position="108"/>
    </location>
</feature>
<dbReference type="AlphaFoldDB" id="A0A0C9W549"/>
<dbReference type="OrthoDB" id="3270417at2759"/>